<feature type="domain" description="PepSY" evidence="13">
    <location>
        <begin position="148"/>
        <end position="211"/>
    </location>
</feature>
<dbReference type="InterPro" id="IPR013856">
    <property type="entry name" value="Peptidase_M4_domain"/>
</dbReference>
<proteinExistence type="inferred from homology"/>
<evidence type="ECO:0000259" key="12">
    <source>
        <dbReference type="Pfam" id="PF02868"/>
    </source>
</evidence>
<comment type="function">
    <text evidence="10">Extracellular zinc metalloprotease.</text>
</comment>
<evidence type="ECO:0000256" key="10">
    <source>
        <dbReference type="RuleBase" id="RU366073"/>
    </source>
</evidence>
<name>A7GDD3_CLOBL</name>
<evidence type="ECO:0000256" key="4">
    <source>
        <dbReference type="ARBA" id="ARBA00022723"/>
    </source>
</evidence>
<dbReference type="EC" id="3.4.24.-" evidence="10"/>
<feature type="active site" evidence="9">
    <location>
        <position position="410"/>
    </location>
</feature>
<dbReference type="InterPro" id="IPR025711">
    <property type="entry name" value="PepSY"/>
</dbReference>
<evidence type="ECO:0000256" key="9">
    <source>
        <dbReference type="PIRSR" id="PIRSR623612-1"/>
    </source>
</evidence>
<evidence type="ECO:0000313" key="15">
    <source>
        <dbReference type="EMBL" id="ABS41153.1"/>
    </source>
</evidence>
<feature type="domain" description="Peptidase M4" evidence="11">
    <location>
        <begin position="256"/>
        <end position="417"/>
    </location>
</feature>
<evidence type="ECO:0000256" key="1">
    <source>
        <dbReference type="ARBA" id="ARBA00001947"/>
    </source>
</evidence>
<keyword evidence="4" id="KW-0479">Metal-binding</keyword>
<keyword evidence="8 10" id="KW-0482">Metalloprotease</keyword>
<evidence type="ECO:0000256" key="6">
    <source>
        <dbReference type="ARBA" id="ARBA00022801"/>
    </source>
</evidence>
<dbReference type="KEGG" id="cbf:CLI_1529"/>
<evidence type="ECO:0000256" key="3">
    <source>
        <dbReference type="ARBA" id="ARBA00022670"/>
    </source>
</evidence>
<dbReference type="Pfam" id="PF03413">
    <property type="entry name" value="PepSY"/>
    <property type="match status" value="1"/>
</dbReference>
<feature type="domain" description="FTP" evidence="14">
    <location>
        <begin position="85"/>
        <end position="133"/>
    </location>
</feature>
<keyword evidence="10" id="KW-0964">Secreted</keyword>
<comment type="similarity">
    <text evidence="2 10">Belongs to the peptidase M4 family.</text>
</comment>
<dbReference type="PANTHER" id="PTHR43579">
    <property type="match status" value="1"/>
</dbReference>
<keyword evidence="5 10" id="KW-0732">Signal</keyword>
<evidence type="ECO:0000256" key="8">
    <source>
        <dbReference type="ARBA" id="ARBA00023049"/>
    </source>
</evidence>
<dbReference type="RefSeq" id="WP_011988259.1">
    <property type="nucleotide sequence ID" value="NC_009699.1"/>
</dbReference>
<dbReference type="Pfam" id="PF01447">
    <property type="entry name" value="Peptidase_M4"/>
    <property type="match status" value="1"/>
</dbReference>
<dbReference type="Pfam" id="PF07504">
    <property type="entry name" value="FTP"/>
    <property type="match status" value="1"/>
</dbReference>
<dbReference type="PANTHER" id="PTHR43579:SF1">
    <property type="entry name" value="NEUTRAL METALLOPROTEINASE"/>
    <property type="match status" value="1"/>
</dbReference>
<dbReference type="Gene3D" id="1.10.390.10">
    <property type="entry name" value="Neutral Protease Domain 2"/>
    <property type="match status" value="1"/>
</dbReference>
<dbReference type="Pfam" id="PF02868">
    <property type="entry name" value="Peptidase_M4_C"/>
    <property type="match status" value="1"/>
</dbReference>
<keyword evidence="3 10" id="KW-0645">Protease</keyword>
<dbReference type="Gene3D" id="3.10.170.10">
    <property type="match status" value="1"/>
</dbReference>
<dbReference type="GO" id="GO:0006508">
    <property type="term" value="P:proteolysis"/>
    <property type="evidence" value="ECO:0007669"/>
    <property type="project" value="UniProtKB-KW"/>
</dbReference>
<accession>A7GDD3</accession>
<dbReference type="GO" id="GO:0046872">
    <property type="term" value="F:metal ion binding"/>
    <property type="evidence" value="ECO:0007669"/>
    <property type="project" value="UniProtKB-UniRule"/>
</dbReference>
<feature type="active site" description="Proton donor" evidence="9">
    <location>
        <position position="492"/>
    </location>
</feature>
<evidence type="ECO:0000259" key="13">
    <source>
        <dbReference type="Pfam" id="PF03413"/>
    </source>
</evidence>
<evidence type="ECO:0000256" key="7">
    <source>
        <dbReference type="ARBA" id="ARBA00022833"/>
    </source>
</evidence>
<dbReference type="InterPro" id="IPR011096">
    <property type="entry name" value="FTP_domain"/>
</dbReference>
<evidence type="ECO:0000256" key="5">
    <source>
        <dbReference type="ARBA" id="ARBA00022729"/>
    </source>
</evidence>
<dbReference type="GO" id="GO:0005576">
    <property type="term" value="C:extracellular region"/>
    <property type="evidence" value="ECO:0007669"/>
    <property type="project" value="UniProtKB-SubCell"/>
</dbReference>
<feature type="chain" id="PRO_5023088553" description="Neutral metalloproteinase" evidence="10">
    <location>
        <begin position="26"/>
        <end position="581"/>
    </location>
</feature>
<dbReference type="InterPro" id="IPR052759">
    <property type="entry name" value="Metalloprotease_M4"/>
</dbReference>
<dbReference type="InterPro" id="IPR001570">
    <property type="entry name" value="Peptidase_M4_C_domain"/>
</dbReference>
<dbReference type="EMBL" id="CP000728">
    <property type="protein sequence ID" value="ABS41153.1"/>
    <property type="molecule type" value="Genomic_DNA"/>
</dbReference>
<gene>
    <name evidence="15" type="primary">npr-5</name>
    <name evidence="15" type="ordered locus">CLI_1529</name>
</gene>
<keyword evidence="7 10" id="KW-0862">Zinc</keyword>
<dbReference type="CDD" id="cd09597">
    <property type="entry name" value="M4_TLP"/>
    <property type="match status" value="1"/>
</dbReference>
<sequence>MKSKKLLATVLSAVITFSTVSAVYAAPVGKESKVEPKTTTITWEKNEQNTKKATTDVTKKKFNNSEEITKFFEKNISKFGVQKGSLKNTKTVKDEKGKTNYHMIYEVEGIPVYYGRIVFTTEKDSSMDSINGRIDTVFENGNWKNKIKLSKDNAIAKAKNDIEDEKATSKKTDLYLYNFEGKPYVVYLIDLITDNGSWTVFVNAENGSIVNKFNNTPTLIDTKGQKLPNAKKIKDEAKKASNANNVIDVQGQSVKGVGRTSLDGLVNIDVTYGNGKYYLKDSNKNIYLYDLKNQVNEYDLYNYLSRPNYKQILMSKSELISNYNNNFIANNQVNSVDAYVNTNKTYDYYKNKLNRNSIDNKGMNINGFVHVGRNYGNAFWYGPYDGMFFGDGDGVYFSSLAKSLDVVGHELSHGVTNKESNLKYENESGALNESFSDIMGVAVEGKNFVLGEDCWVAGGVMRDMEDPSKGGQPAHMKDYKYKTMDDDNGGVHTNSGIINHAAYLVADGIEKTGAKNSKDIMGKIFYTANCYKWDETTNFAKCRNDVVQVTKELYGENSNYVKIVEKAFDQVGITATPQLPL</sequence>
<organism evidence="15 16">
    <name type="scientific">Clostridium botulinum (strain Langeland / NCTC 10281 / Type F)</name>
    <dbReference type="NCBI Taxonomy" id="441772"/>
    <lineage>
        <taxon>Bacteria</taxon>
        <taxon>Bacillati</taxon>
        <taxon>Bacillota</taxon>
        <taxon>Clostridia</taxon>
        <taxon>Eubacteriales</taxon>
        <taxon>Clostridiaceae</taxon>
        <taxon>Clostridium</taxon>
    </lineage>
</organism>
<dbReference type="GO" id="GO:0004222">
    <property type="term" value="F:metalloendopeptidase activity"/>
    <property type="evidence" value="ECO:0007669"/>
    <property type="project" value="UniProtKB-UniRule"/>
</dbReference>
<dbReference type="SUPFAM" id="SSF55486">
    <property type="entry name" value="Metalloproteases ('zincins'), catalytic domain"/>
    <property type="match status" value="1"/>
</dbReference>
<evidence type="ECO:0000313" key="16">
    <source>
        <dbReference type="Proteomes" id="UP000002410"/>
    </source>
</evidence>
<dbReference type="PRINTS" id="PR00730">
    <property type="entry name" value="THERMOLYSIN"/>
</dbReference>
<dbReference type="HOGENOM" id="CLU_008590_5_2_9"/>
<keyword evidence="6 10" id="KW-0378">Hydrolase</keyword>
<dbReference type="InterPro" id="IPR027268">
    <property type="entry name" value="Peptidase_M4/M1_CTD_sf"/>
</dbReference>
<comment type="subcellular location">
    <subcellularLocation>
        <location evidence="10">Secreted</location>
    </subcellularLocation>
</comment>
<evidence type="ECO:0000259" key="14">
    <source>
        <dbReference type="Pfam" id="PF07504"/>
    </source>
</evidence>
<feature type="domain" description="Peptidase M4 C-terminal" evidence="12">
    <location>
        <begin position="420"/>
        <end position="573"/>
    </location>
</feature>
<dbReference type="InterPro" id="IPR023612">
    <property type="entry name" value="Peptidase_M4"/>
</dbReference>
<comment type="cofactor">
    <cofactor evidence="1 10">
        <name>Zn(2+)</name>
        <dbReference type="ChEBI" id="CHEBI:29105"/>
    </cofactor>
</comment>
<dbReference type="Proteomes" id="UP000002410">
    <property type="component" value="Chromosome"/>
</dbReference>
<dbReference type="AlphaFoldDB" id="A7GDD3"/>
<feature type="signal peptide" evidence="10">
    <location>
        <begin position="1"/>
        <end position="25"/>
    </location>
</feature>
<evidence type="ECO:0000259" key="11">
    <source>
        <dbReference type="Pfam" id="PF01447"/>
    </source>
</evidence>
<evidence type="ECO:0000256" key="2">
    <source>
        <dbReference type="ARBA" id="ARBA00009388"/>
    </source>
</evidence>
<protein>
    <recommendedName>
        <fullName evidence="10">Neutral metalloproteinase</fullName>
        <ecNumber evidence="10">3.4.24.-</ecNumber>
    </recommendedName>
</protein>
<reference evidence="16" key="1">
    <citation type="submission" date="2007-06" db="EMBL/GenBank/DDBJ databases">
        <authorList>
            <person name="Brinkac L.M."/>
            <person name="Daugherty S."/>
            <person name="Dodson R.J."/>
            <person name="Madupu R."/>
            <person name="Brown J.L."/>
            <person name="Bruce D."/>
            <person name="Detter C."/>
            <person name="Munk C."/>
            <person name="Smith L.A."/>
            <person name="Smith T.J."/>
            <person name="White O."/>
            <person name="Brettin T.S."/>
        </authorList>
    </citation>
    <scope>NUCLEOTIDE SEQUENCE [LARGE SCALE GENOMIC DNA]</scope>
    <source>
        <strain evidence="16">Langeland / NCTC 10281 / Type F</strain>
    </source>
</reference>